<dbReference type="PANTHER" id="PTHR11699">
    <property type="entry name" value="ALDEHYDE DEHYDROGENASE-RELATED"/>
    <property type="match status" value="1"/>
</dbReference>
<evidence type="ECO:0000256" key="2">
    <source>
        <dbReference type="ARBA" id="ARBA00023002"/>
    </source>
</evidence>
<sequence length="508" mass="55085">MSLSFTHEFSHSGFKGKVEIPTGLFINNEWASPKSDGARTIDIVNPATGQLITSIPEGLPADVELALDAAHNAFNNTWGPNCSGSERGKYLIKIAELIERDIDKLASIESLDSGKAFMRAKMGDVTTAASVFRYYGGWADKIHGKVIEQSIDKLAYTRHEPIGVCGQIIPWNFPLVMFSFKVAPALATGCTVVIKPSELTPLSAMYMTKLLKEAGLPAGVVNVVVGYGPTVGNALTTNPRVDKVAFTGSTAVGRMIMEAASKSNLKSVTLELGGKSANIVFDDANFNEAVKYAAHAIFFNHGQNCCAGSRLFVQRGIYDEFARKLTEVARRVKVGDPFDPSTYQGPQISQTQYDRIMNYIESGKQAGAKVLTGGERHGKTGYFIEPTIFGDVTSDMKIVRDEIFGPVVVMTSFDTEEEVIAAANDTKYGLASGVFTSDLARAHRVAARIKAGTVWVNCYNDFHVQIPFGGFKESGIGRELGEYALENYMQVKAVQINLGKSCPLPVEL</sequence>
<evidence type="ECO:0000313" key="6">
    <source>
        <dbReference type="EMBL" id="RSH91618.1"/>
    </source>
</evidence>
<comment type="similarity">
    <text evidence="1 4">Belongs to the aldehyde dehydrogenase family.</text>
</comment>
<keyword evidence="7" id="KW-1185">Reference proteome</keyword>
<evidence type="ECO:0000256" key="1">
    <source>
        <dbReference type="ARBA" id="ARBA00009986"/>
    </source>
</evidence>
<dbReference type="EMBL" id="RSCD01000007">
    <property type="protein sequence ID" value="RSH91618.1"/>
    <property type="molecule type" value="Genomic_DNA"/>
</dbReference>
<reference evidence="6 7" key="1">
    <citation type="submission" date="2018-11" db="EMBL/GenBank/DDBJ databases">
        <title>Genome sequence of Saitozyma podzolica DSM 27192.</title>
        <authorList>
            <person name="Aliyu H."/>
            <person name="Gorte O."/>
            <person name="Ochsenreither K."/>
        </authorList>
    </citation>
    <scope>NUCLEOTIDE SEQUENCE [LARGE SCALE GENOMIC DNA]</scope>
    <source>
        <strain evidence="6 7">DSM 27192</strain>
    </source>
</reference>
<dbReference type="InterPro" id="IPR015590">
    <property type="entry name" value="Aldehyde_DH_dom"/>
</dbReference>
<evidence type="ECO:0000259" key="5">
    <source>
        <dbReference type="Pfam" id="PF00171"/>
    </source>
</evidence>
<comment type="caution">
    <text evidence="6">The sequence shown here is derived from an EMBL/GenBank/DDBJ whole genome shotgun (WGS) entry which is preliminary data.</text>
</comment>
<proteinExistence type="inferred from homology"/>
<dbReference type="InterPro" id="IPR016161">
    <property type="entry name" value="Ald_DH/histidinol_DH"/>
</dbReference>
<accession>A0A427YKJ5</accession>
<organism evidence="6 7">
    <name type="scientific">Saitozyma podzolica</name>
    <dbReference type="NCBI Taxonomy" id="1890683"/>
    <lineage>
        <taxon>Eukaryota</taxon>
        <taxon>Fungi</taxon>
        <taxon>Dikarya</taxon>
        <taxon>Basidiomycota</taxon>
        <taxon>Agaricomycotina</taxon>
        <taxon>Tremellomycetes</taxon>
        <taxon>Tremellales</taxon>
        <taxon>Trimorphomycetaceae</taxon>
        <taxon>Saitozyma</taxon>
    </lineage>
</organism>
<dbReference type="Pfam" id="PF00171">
    <property type="entry name" value="Aldedh"/>
    <property type="match status" value="1"/>
</dbReference>
<keyword evidence="2 4" id="KW-0560">Oxidoreductase</keyword>
<dbReference type="AlphaFoldDB" id="A0A427YKJ5"/>
<evidence type="ECO:0000256" key="3">
    <source>
        <dbReference type="PROSITE-ProRule" id="PRU10007"/>
    </source>
</evidence>
<dbReference type="InterPro" id="IPR016162">
    <property type="entry name" value="Ald_DH_N"/>
</dbReference>
<gene>
    <name evidence="6" type="primary">ALD5_3</name>
    <name evidence="6" type="ORF">EHS25_008987</name>
</gene>
<dbReference type="OrthoDB" id="310895at2759"/>
<dbReference type="STRING" id="1890683.A0A427YKJ5"/>
<evidence type="ECO:0000313" key="7">
    <source>
        <dbReference type="Proteomes" id="UP000279259"/>
    </source>
</evidence>
<dbReference type="GO" id="GO:0019413">
    <property type="term" value="P:acetate biosynthetic process"/>
    <property type="evidence" value="ECO:0007669"/>
    <property type="project" value="UniProtKB-ARBA"/>
</dbReference>
<protein>
    <submittedName>
        <fullName evidence="6">Aldehyde dehydrogenase (NAD(P)(+)) ald5</fullName>
    </submittedName>
</protein>
<dbReference type="FunFam" id="3.40.309.10:FF:000001">
    <property type="entry name" value="Mitochondrial aldehyde dehydrogenase 2"/>
    <property type="match status" value="1"/>
</dbReference>
<dbReference type="CDD" id="cd07091">
    <property type="entry name" value="ALDH_F1-2_Ald2-like"/>
    <property type="match status" value="1"/>
</dbReference>
<dbReference type="Gene3D" id="3.40.309.10">
    <property type="entry name" value="Aldehyde Dehydrogenase, Chain A, domain 2"/>
    <property type="match status" value="1"/>
</dbReference>
<dbReference type="GO" id="GO:0004030">
    <property type="term" value="F:aldehyde dehydrogenase [NAD(P)+] activity"/>
    <property type="evidence" value="ECO:0007669"/>
    <property type="project" value="UniProtKB-ARBA"/>
</dbReference>
<dbReference type="InterPro" id="IPR029510">
    <property type="entry name" value="Ald_DH_CS_GLU"/>
</dbReference>
<dbReference type="FunFam" id="3.40.605.10:FF:000026">
    <property type="entry name" value="Aldehyde dehydrogenase, putative"/>
    <property type="match status" value="1"/>
</dbReference>
<dbReference type="SUPFAM" id="SSF53720">
    <property type="entry name" value="ALDH-like"/>
    <property type="match status" value="1"/>
</dbReference>
<dbReference type="InterPro" id="IPR016160">
    <property type="entry name" value="Ald_DH_CS_CYS"/>
</dbReference>
<evidence type="ECO:0000256" key="4">
    <source>
        <dbReference type="RuleBase" id="RU003345"/>
    </source>
</evidence>
<dbReference type="Gene3D" id="3.40.605.10">
    <property type="entry name" value="Aldehyde Dehydrogenase, Chain A, domain 1"/>
    <property type="match status" value="1"/>
</dbReference>
<dbReference type="Proteomes" id="UP000279259">
    <property type="component" value="Unassembled WGS sequence"/>
</dbReference>
<dbReference type="PROSITE" id="PS00687">
    <property type="entry name" value="ALDEHYDE_DEHYDR_GLU"/>
    <property type="match status" value="1"/>
</dbReference>
<dbReference type="PROSITE" id="PS00070">
    <property type="entry name" value="ALDEHYDE_DEHYDR_CYS"/>
    <property type="match status" value="1"/>
</dbReference>
<dbReference type="InterPro" id="IPR016163">
    <property type="entry name" value="Ald_DH_C"/>
</dbReference>
<dbReference type="FunFam" id="3.40.605.10:FF:000050">
    <property type="entry name" value="Aldehyde dehydrogenase, mitochondrial"/>
    <property type="match status" value="1"/>
</dbReference>
<feature type="domain" description="Aldehyde dehydrogenase" evidence="5">
    <location>
        <begin position="36"/>
        <end position="494"/>
    </location>
</feature>
<feature type="active site" evidence="3">
    <location>
        <position position="271"/>
    </location>
</feature>
<name>A0A427YKJ5_9TREE</name>